<dbReference type="InterPro" id="IPR001466">
    <property type="entry name" value="Beta-lactam-related"/>
</dbReference>
<protein>
    <submittedName>
        <fullName evidence="3">Peptidase</fullName>
    </submittedName>
</protein>
<comment type="caution">
    <text evidence="3">The sequence shown here is derived from an EMBL/GenBank/DDBJ whole genome shotgun (WGS) entry which is preliminary data.</text>
</comment>
<reference evidence="3 4" key="1">
    <citation type="submission" date="2016-07" db="EMBL/GenBank/DDBJ databases">
        <title>Draft genome of Streptomyces diastatochromogenes.</title>
        <authorList>
            <person name="Podduturi R."/>
            <person name="Lukassen M.B."/>
            <person name="Clausen N."/>
            <person name="Nielsen J.L."/>
            <person name="Jorgensen N.O."/>
        </authorList>
    </citation>
    <scope>NUCLEOTIDE SEQUENCE [LARGE SCALE GENOMIC DNA]</scope>
    <source>
        <strain evidence="3 4">DSM 40608</strain>
    </source>
</reference>
<keyword evidence="1" id="KW-0732">Signal</keyword>
<feature type="domain" description="Beta-lactamase-related" evidence="2">
    <location>
        <begin position="31"/>
        <end position="355"/>
    </location>
</feature>
<dbReference type="Gene3D" id="3.40.710.10">
    <property type="entry name" value="DD-peptidase/beta-lactamase superfamily"/>
    <property type="match status" value="1"/>
</dbReference>
<evidence type="ECO:0000313" key="4">
    <source>
        <dbReference type="Proteomes" id="UP000215483"/>
    </source>
</evidence>
<name>A0A233S2P6_STRDA</name>
<dbReference type="Pfam" id="PF00144">
    <property type="entry name" value="Beta-lactamase"/>
    <property type="match status" value="1"/>
</dbReference>
<feature type="signal peptide" evidence="1">
    <location>
        <begin position="1"/>
        <end position="18"/>
    </location>
</feature>
<sequence length="370" mass="39034">MGATALLLSAALAGPAFAAGPATGGHSATRKAIEAAVQAGVPGVTATAKDAHGTWSTTAGVGDTRTGAPRSTADRYRVGSITKTFVSTVLLQLEAEGRLSLDDTVEKWLPGVVHGHGHDGSRITVRRLLNHTSGIYNYTADDDFGRTYFTKDGFFAHRYDTLTPRDLVAIAMKHEPDFKPGASWGYSNTNYVLAGMVIEKVTGHSYATEITHRIIGPLHLTATSVPGTQVTVPHPSSRAYSKLAQTATGPSYDVTKLNPSIASSAGEMISNSADLDRFYSALLRGKLLPPQQLKEMKTTVRADGIPNTRYGLGLMDTELTCGVHVWGHGGGIHGSASGAVATEDGRHALALNFNGDWAGDMDAVIDGEFC</sequence>
<proteinExistence type="predicted"/>
<dbReference type="PANTHER" id="PTHR46825:SF7">
    <property type="entry name" value="D-ALANYL-D-ALANINE CARBOXYPEPTIDASE"/>
    <property type="match status" value="1"/>
</dbReference>
<dbReference type="PANTHER" id="PTHR46825">
    <property type="entry name" value="D-ALANYL-D-ALANINE-CARBOXYPEPTIDASE/ENDOPEPTIDASE AMPH"/>
    <property type="match status" value="1"/>
</dbReference>
<dbReference type="InterPro" id="IPR050491">
    <property type="entry name" value="AmpC-like"/>
</dbReference>
<dbReference type="InterPro" id="IPR012338">
    <property type="entry name" value="Beta-lactam/transpept-like"/>
</dbReference>
<evidence type="ECO:0000259" key="2">
    <source>
        <dbReference type="Pfam" id="PF00144"/>
    </source>
</evidence>
<dbReference type="Proteomes" id="UP000215483">
    <property type="component" value="Unassembled WGS sequence"/>
</dbReference>
<evidence type="ECO:0000256" key="1">
    <source>
        <dbReference type="SAM" id="SignalP"/>
    </source>
</evidence>
<accession>A0A233S2P6</accession>
<evidence type="ECO:0000313" key="3">
    <source>
        <dbReference type="EMBL" id="OXY89956.1"/>
    </source>
</evidence>
<dbReference type="SUPFAM" id="SSF56601">
    <property type="entry name" value="beta-lactamase/transpeptidase-like"/>
    <property type="match status" value="1"/>
</dbReference>
<gene>
    <name evidence="3" type="ORF">BEK98_36730</name>
</gene>
<dbReference type="AlphaFoldDB" id="A0A233S2P6"/>
<dbReference type="EMBL" id="MCGQ01000041">
    <property type="protein sequence ID" value="OXY89956.1"/>
    <property type="molecule type" value="Genomic_DNA"/>
</dbReference>
<organism evidence="3 4">
    <name type="scientific">Streptomyces diastatochromogenes</name>
    <dbReference type="NCBI Taxonomy" id="42236"/>
    <lineage>
        <taxon>Bacteria</taxon>
        <taxon>Bacillati</taxon>
        <taxon>Actinomycetota</taxon>
        <taxon>Actinomycetes</taxon>
        <taxon>Kitasatosporales</taxon>
        <taxon>Streptomycetaceae</taxon>
        <taxon>Streptomyces</taxon>
    </lineage>
</organism>
<dbReference type="OrthoDB" id="5177574at2"/>
<feature type="chain" id="PRO_5012827844" evidence="1">
    <location>
        <begin position="19"/>
        <end position="370"/>
    </location>
</feature>
<keyword evidence="4" id="KW-1185">Reference proteome</keyword>